<feature type="domain" description="HTH cro/C1-type" evidence="2">
    <location>
        <begin position="10"/>
        <end position="64"/>
    </location>
</feature>
<dbReference type="GO" id="GO:0005829">
    <property type="term" value="C:cytosol"/>
    <property type="evidence" value="ECO:0007669"/>
    <property type="project" value="TreeGrafter"/>
</dbReference>
<gene>
    <name evidence="3" type="ORF">DNHGIG_16290</name>
</gene>
<dbReference type="SMART" id="SM00530">
    <property type="entry name" value="HTH_XRE"/>
    <property type="match status" value="1"/>
</dbReference>
<comment type="caution">
    <text evidence="3">The sequence shown here is derived from an EMBL/GenBank/DDBJ whole genome shotgun (WGS) entry which is preliminary data.</text>
</comment>
<dbReference type="PROSITE" id="PS50943">
    <property type="entry name" value="HTH_CROC1"/>
    <property type="match status" value="1"/>
</dbReference>
<keyword evidence="1" id="KW-0238">DNA-binding</keyword>
<dbReference type="GO" id="GO:0003677">
    <property type="term" value="F:DNA binding"/>
    <property type="evidence" value="ECO:0007669"/>
    <property type="project" value="UniProtKB-KW"/>
</dbReference>
<protein>
    <recommendedName>
        <fullName evidence="2">HTH cro/C1-type domain-containing protein</fullName>
    </recommendedName>
</protein>
<dbReference type="RefSeq" id="WP_282199220.1">
    <property type="nucleotide sequence ID" value="NZ_BOQE01000001.1"/>
</dbReference>
<dbReference type="InterPro" id="IPR001387">
    <property type="entry name" value="Cro/C1-type_HTH"/>
</dbReference>
<dbReference type="GO" id="GO:0003700">
    <property type="term" value="F:DNA-binding transcription factor activity"/>
    <property type="evidence" value="ECO:0007669"/>
    <property type="project" value="TreeGrafter"/>
</dbReference>
<dbReference type="InterPro" id="IPR010982">
    <property type="entry name" value="Lambda_DNA-bd_dom_sf"/>
</dbReference>
<dbReference type="PANTHER" id="PTHR46797">
    <property type="entry name" value="HTH-TYPE TRANSCRIPTIONAL REGULATOR"/>
    <property type="match status" value="1"/>
</dbReference>
<dbReference type="Pfam" id="PF01381">
    <property type="entry name" value="HTH_3"/>
    <property type="match status" value="1"/>
</dbReference>
<name>A0AAV4LE85_9BACL</name>
<organism evidence="3 4">
    <name type="scientific">Collibacillus ludicampi</name>
    <dbReference type="NCBI Taxonomy" id="2771369"/>
    <lineage>
        <taxon>Bacteria</taxon>
        <taxon>Bacillati</taxon>
        <taxon>Bacillota</taxon>
        <taxon>Bacilli</taxon>
        <taxon>Bacillales</taxon>
        <taxon>Alicyclobacillaceae</taxon>
        <taxon>Collibacillus</taxon>
    </lineage>
</organism>
<evidence type="ECO:0000256" key="1">
    <source>
        <dbReference type="ARBA" id="ARBA00023125"/>
    </source>
</evidence>
<sequence length="77" mass="8746">MYDDTVARRIRAYRKLKGLTQRELAERLGVSISIVGSIERGTRLPDQEILSRLYHILDISESDLLESQPVEGENTSS</sequence>
<dbReference type="EMBL" id="BOQE01000001">
    <property type="protein sequence ID" value="GIM46080.1"/>
    <property type="molecule type" value="Genomic_DNA"/>
</dbReference>
<evidence type="ECO:0000259" key="2">
    <source>
        <dbReference type="PROSITE" id="PS50943"/>
    </source>
</evidence>
<keyword evidence="4" id="KW-1185">Reference proteome</keyword>
<dbReference type="PANTHER" id="PTHR46797:SF1">
    <property type="entry name" value="METHYLPHOSPHONATE SYNTHASE"/>
    <property type="match status" value="1"/>
</dbReference>
<dbReference type="CDD" id="cd00093">
    <property type="entry name" value="HTH_XRE"/>
    <property type="match status" value="1"/>
</dbReference>
<evidence type="ECO:0000313" key="3">
    <source>
        <dbReference type="EMBL" id="GIM46080.1"/>
    </source>
</evidence>
<dbReference type="SUPFAM" id="SSF47413">
    <property type="entry name" value="lambda repressor-like DNA-binding domains"/>
    <property type="match status" value="1"/>
</dbReference>
<reference evidence="3" key="1">
    <citation type="journal article" date="2023" name="Int. J. Syst. Evol. Microbiol.">
        <title>Collibacillus ludicampi gen. nov., sp. nov., a new soil bacterium of the family Alicyclobacillaceae.</title>
        <authorList>
            <person name="Jojima T."/>
            <person name="Ioku Y."/>
            <person name="Fukuta Y."/>
            <person name="Shirasaka N."/>
            <person name="Matsumura Y."/>
            <person name="Mori M."/>
        </authorList>
    </citation>
    <scope>NUCLEOTIDE SEQUENCE</scope>
    <source>
        <strain evidence="3">TP075</strain>
    </source>
</reference>
<dbReference type="Proteomes" id="UP001057291">
    <property type="component" value="Unassembled WGS sequence"/>
</dbReference>
<dbReference type="InterPro" id="IPR050807">
    <property type="entry name" value="TransReg_Diox_bact_type"/>
</dbReference>
<dbReference type="AlphaFoldDB" id="A0AAV4LE85"/>
<proteinExistence type="predicted"/>
<accession>A0AAV4LE85</accession>
<dbReference type="Gene3D" id="1.10.260.40">
    <property type="entry name" value="lambda repressor-like DNA-binding domains"/>
    <property type="match status" value="1"/>
</dbReference>
<evidence type="ECO:0000313" key="4">
    <source>
        <dbReference type="Proteomes" id="UP001057291"/>
    </source>
</evidence>